<keyword evidence="2" id="KW-0238">DNA-binding</keyword>
<evidence type="ECO:0000259" key="5">
    <source>
        <dbReference type="PROSITE" id="PS51736"/>
    </source>
</evidence>
<dbReference type="InterPro" id="IPR011109">
    <property type="entry name" value="DNA_bind_recombinase_dom"/>
</dbReference>
<dbReference type="SUPFAM" id="SSF53041">
    <property type="entry name" value="Resolvase-like"/>
    <property type="match status" value="1"/>
</dbReference>
<dbReference type="Proteomes" id="UP001164803">
    <property type="component" value="Chromosome"/>
</dbReference>
<dbReference type="InterPro" id="IPR050639">
    <property type="entry name" value="SSR_resolvase"/>
</dbReference>
<evidence type="ECO:0000259" key="6">
    <source>
        <dbReference type="PROSITE" id="PS51737"/>
    </source>
</evidence>
<dbReference type="PROSITE" id="PS00397">
    <property type="entry name" value="RECOMBINASES_1"/>
    <property type="match status" value="1"/>
</dbReference>
<dbReference type="InterPro" id="IPR006119">
    <property type="entry name" value="Resolv_N"/>
</dbReference>
<dbReference type="Gene3D" id="3.90.1750.20">
    <property type="entry name" value="Putative Large Serine Recombinase, Chain B, Domain 2"/>
    <property type="match status" value="1"/>
</dbReference>
<dbReference type="InterPro" id="IPR036162">
    <property type="entry name" value="Resolvase-like_N_sf"/>
</dbReference>
<gene>
    <name evidence="7" type="ORF">NZD86_20470</name>
</gene>
<feature type="domain" description="Resolvase/invertase-type recombinase catalytic" evidence="5">
    <location>
        <begin position="3"/>
        <end position="154"/>
    </location>
</feature>
<dbReference type="PANTHER" id="PTHR30461:SF23">
    <property type="entry name" value="DNA RECOMBINASE-RELATED"/>
    <property type="match status" value="1"/>
</dbReference>
<dbReference type="Pfam" id="PF13408">
    <property type="entry name" value="Zn_ribbon_recom"/>
    <property type="match status" value="1"/>
</dbReference>
<evidence type="ECO:0000313" key="8">
    <source>
        <dbReference type="Proteomes" id="UP001164803"/>
    </source>
</evidence>
<feature type="domain" description="Recombinase" evidence="6">
    <location>
        <begin position="161"/>
        <end position="296"/>
    </location>
</feature>
<dbReference type="InterPro" id="IPR025827">
    <property type="entry name" value="Zn_ribbon_recom_dom"/>
</dbReference>
<dbReference type="InterPro" id="IPR038109">
    <property type="entry name" value="DNA_bind_recomb_sf"/>
</dbReference>
<dbReference type="EMBL" id="CP104064">
    <property type="protein sequence ID" value="WAH36553.1"/>
    <property type="molecule type" value="Genomic_DNA"/>
</dbReference>
<evidence type="ECO:0000256" key="4">
    <source>
        <dbReference type="PROSITE-ProRule" id="PRU10137"/>
    </source>
</evidence>
<dbReference type="SMART" id="SM00857">
    <property type="entry name" value="Resolvase"/>
    <property type="match status" value="1"/>
</dbReference>
<protein>
    <submittedName>
        <fullName evidence="7">Recombinase family protein</fullName>
    </submittedName>
</protein>
<proteinExistence type="predicted"/>
<dbReference type="Pfam" id="PF00239">
    <property type="entry name" value="Resolvase"/>
    <property type="match status" value="1"/>
</dbReference>
<keyword evidence="3" id="KW-0233">DNA recombination</keyword>
<dbReference type="Pfam" id="PF07508">
    <property type="entry name" value="Recombinase"/>
    <property type="match status" value="1"/>
</dbReference>
<evidence type="ECO:0000313" key="7">
    <source>
        <dbReference type="EMBL" id="WAH36553.1"/>
    </source>
</evidence>
<dbReference type="RefSeq" id="WP_268043907.1">
    <property type="nucleotide sequence ID" value="NZ_CP104064.1"/>
</dbReference>
<accession>A0ABY6Z1T7</accession>
<dbReference type="PANTHER" id="PTHR30461">
    <property type="entry name" value="DNA-INVERTASE FROM LAMBDOID PROPHAGE"/>
    <property type="match status" value="1"/>
</dbReference>
<feature type="active site" description="O-(5'-phospho-DNA)-serine intermediate" evidence="4">
    <location>
        <position position="11"/>
    </location>
</feature>
<keyword evidence="8" id="KW-1185">Reference proteome</keyword>
<dbReference type="PROSITE" id="PS51736">
    <property type="entry name" value="RECOMBINASES_3"/>
    <property type="match status" value="1"/>
</dbReference>
<name>A0ABY6Z1T7_9BACL</name>
<organism evidence="7 8">
    <name type="scientific">Alicyclobacillus dauci</name>
    <dbReference type="NCBI Taxonomy" id="1475485"/>
    <lineage>
        <taxon>Bacteria</taxon>
        <taxon>Bacillati</taxon>
        <taxon>Bacillota</taxon>
        <taxon>Bacilli</taxon>
        <taxon>Bacillales</taxon>
        <taxon>Alicyclobacillaceae</taxon>
        <taxon>Alicyclobacillus</taxon>
    </lineage>
</organism>
<evidence type="ECO:0000256" key="2">
    <source>
        <dbReference type="ARBA" id="ARBA00023125"/>
    </source>
</evidence>
<evidence type="ECO:0000256" key="3">
    <source>
        <dbReference type="ARBA" id="ARBA00023172"/>
    </source>
</evidence>
<dbReference type="InterPro" id="IPR006118">
    <property type="entry name" value="Recombinase_CS"/>
</dbReference>
<reference evidence="7" key="1">
    <citation type="submission" date="2022-08" db="EMBL/GenBank/DDBJ databases">
        <title>Alicyclobacillus dauci DSM2870, complete genome.</title>
        <authorList>
            <person name="Wang Q."/>
            <person name="Cai R."/>
            <person name="Wang Z."/>
        </authorList>
    </citation>
    <scope>NUCLEOTIDE SEQUENCE</scope>
    <source>
        <strain evidence="7">DSM 28700</strain>
    </source>
</reference>
<dbReference type="Gene3D" id="3.40.50.1390">
    <property type="entry name" value="Resolvase, N-terminal catalytic domain"/>
    <property type="match status" value="1"/>
</dbReference>
<evidence type="ECO:0000256" key="1">
    <source>
        <dbReference type="ARBA" id="ARBA00022908"/>
    </source>
</evidence>
<dbReference type="CDD" id="cd00338">
    <property type="entry name" value="Ser_Recombinase"/>
    <property type="match status" value="1"/>
</dbReference>
<keyword evidence="1" id="KW-0229">DNA integration</keyword>
<sequence>MKRCAVYARVSTDMQGESLENQVEYALEYVHRLGEGYSLCRECIYTDFDQSGYYTRFVQRPAIQLALSDATAGKYDVIVFKEISRISRDQAEHIEIVSRFTQAGVRMIAINDNLDSDRPETLDLLGIHSVMSEMESKRISSRVSSGKKMLARRGLWVGEAPIGYQLNTDARRLEIDPLHCDTPRLIFHLFVDEGLGTLKIAEYLNQYGRLTKNGRRWSRGTVAQVLQNPAYVGDLVYGKTRNTLKRTYDDKGYAKSQGRNALPEEDWIIVRDVHQPLISRDVFEEAQHIRSRRAKKNPRKSRHPLTGILVCGYCGAGMVCQKHRWRDRVYRYYTCSTAFRFGRTACSQPNLNAEWLECSVWSYVMKRLRPLDGADVTVKRRPSEILDGKNERSRLERTLEKARLGLQRLLSDPDVPESSFAHLKLNLLSTIRTTEQALHALDERSESAQAIAPKTTPLKPWLEVLGQLDVSDLDGRRSRLQGLIDRVEVVDYEVTQISICYRLP</sequence>
<dbReference type="PROSITE" id="PS51737">
    <property type="entry name" value="RECOMBINASE_DNA_BIND"/>
    <property type="match status" value="1"/>
</dbReference>